<evidence type="ECO:0000259" key="2">
    <source>
        <dbReference type="Pfam" id="PF09811"/>
    </source>
</evidence>
<name>A0A8J4VSS8_9ROSI</name>
<sequence length="246" mass="28811">MRPILETEWPKFFVTIKPKSIRFSPSKLRVRILFVLSQLKSTLPCRQFQMEEIDDMFESSLNLEEIHFKEGYSEGYEHGLDQGKEEGQQVGLKVGFEVGEELGFYRGCINVWNSVIQVDPTRFSDRVQKMIKQMDELVAKYPVMDPENESIQGVMDGLRLKFRAVCATLNVKLEYIGMRMRLKSNNHVIPGLKEMYEKNKMKEKERIEMQEVIHAKEEREENEAWRKAVREKMFELAGLPVNGVKN</sequence>
<dbReference type="InterPro" id="IPR052436">
    <property type="entry name" value="LTO1_adapter"/>
</dbReference>
<dbReference type="OrthoDB" id="48036at2759"/>
<dbReference type="Pfam" id="PF09811">
    <property type="entry name" value="Yae1_N"/>
    <property type="match status" value="1"/>
</dbReference>
<organism evidence="3 4">
    <name type="scientific">Castanea mollissima</name>
    <name type="common">Chinese chestnut</name>
    <dbReference type="NCBI Taxonomy" id="60419"/>
    <lineage>
        <taxon>Eukaryota</taxon>
        <taxon>Viridiplantae</taxon>
        <taxon>Streptophyta</taxon>
        <taxon>Embryophyta</taxon>
        <taxon>Tracheophyta</taxon>
        <taxon>Spermatophyta</taxon>
        <taxon>Magnoliopsida</taxon>
        <taxon>eudicotyledons</taxon>
        <taxon>Gunneridae</taxon>
        <taxon>Pentapetalae</taxon>
        <taxon>rosids</taxon>
        <taxon>fabids</taxon>
        <taxon>Fagales</taxon>
        <taxon>Fagaceae</taxon>
        <taxon>Castanea</taxon>
    </lineage>
</organism>
<dbReference type="Proteomes" id="UP000737018">
    <property type="component" value="Unassembled WGS sequence"/>
</dbReference>
<dbReference type="PANTHER" id="PTHR28532:SF1">
    <property type="entry name" value="ORAL CANCER OVEREXPRESSED 1"/>
    <property type="match status" value="1"/>
</dbReference>
<evidence type="ECO:0000313" key="4">
    <source>
        <dbReference type="Proteomes" id="UP000737018"/>
    </source>
</evidence>
<accession>A0A8J4VSS8</accession>
<dbReference type="PANTHER" id="PTHR28532">
    <property type="entry name" value="GEO13458P1"/>
    <property type="match status" value="1"/>
</dbReference>
<gene>
    <name evidence="3" type="ORF">CMV_007464</name>
</gene>
<evidence type="ECO:0000256" key="1">
    <source>
        <dbReference type="ARBA" id="ARBA00038090"/>
    </source>
</evidence>
<evidence type="ECO:0000313" key="3">
    <source>
        <dbReference type="EMBL" id="KAF3968682.1"/>
    </source>
</evidence>
<keyword evidence="4" id="KW-1185">Reference proteome</keyword>
<reference evidence="3" key="1">
    <citation type="submission" date="2020-03" db="EMBL/GenBank/DDBJ databases">
        <title>Castanea mollissima Vanexum genome sequencing.</title>
        <authorList>
            <person name="Staton M."/>
        </authorList>
    </citation>
    <scope>NUCLEOTIDE SEQUENCE</scope>
    <source>
        <tissue evidence="3">Leaf</tissue>
    </source>
</reference>
<comment type="caution">
    <text evidence="3">The sequence shown here is derived from an EMBL/GenBank/DDBJ whole genome shotgun (WGS) entry which is preliminary data.</text>
</comment>
<dbReference type="InterPro" id="IPR019191">
    <property type="entry name" value="Essential_protein_Yae1_N"/>
</dbReference>
<dbReference type="AlphaFoldDB" id="A0A8J4VSS8"/>
<protein>
    <recommendedName>
        <fullName evidence="2">Essential protein Yae1 N-terminal domain-containing protein</fullName>
    </recommendedName>
</protein>
<comment type="similarity">
    <text evidence="1">Belongs to the LTO1 family.</text>
</comment>
<proteinExistence type="inferred from homology"/>
<dbReference type="EMBL" id="JRKL02000740">
    <property type="protein sequence ID" value="KAF3968682.1"/>
    <property type="molecule type" value="Genomic_DNA"/>
</dbReference>
<feature type="domain" description="Essential protein Yae1 N-terminal" evidence="2">
    <location>
        <begin position="71"/>
        <end position="109"/>
    </location>
</feature>